<proteinExistence type="predicted"/>
<evidence type="ECO:0000313" key="2">
    <source>
        <dbReference type="EMBL" id="KAH7939794.1"/>
    </source>
</evidence>
<protein>
    <recommendedName>
        <fullName evidence="1">Reverse transcriptase zinc-binding domain-containing protein</fullName>
    </recommendedName>
</protein>
<dbReference type="Pfam" id="PF13966">
    <property type="entry name" value="zf-RVT"/>
    <property type="match status" value="1"/>
</dbReference>
<dbReference type="EMBL" id="JABSTV010001254">
    <property type="protein sequence ID" value="KAH7939794.1"/>
    <property type="molecule type" value="Genomic_DNA"/>
</dbReference>
<comment type="caution">
    <text evidence="2">The sequence shown here is derived from an EMBL/GenBank/DDBJ whole genome shotgun (WGS) entry which is preliminary data.</text>
</comment>
<feature type="domain" description="Reverse transcriptase zinc-binding" evidence="1">
    <location>
        <begin position="281"/>
        <end position="336"/>
    </location>
</feature>
<dbReference type="AlphaFoldDB" id="A0A9D4PFN4"/>
<reference evidence="2" key="2">
    <citation type="submission" date="2021-09" db="EMBL/GenBank/DDBJ databases">
        <authorList>
            <person name="Jia N."/>
            <person name="Wang J."/>
            <person name="Shi W."/>
            <person name="Du L."/>
            <person name="Sun Y."/>
            <person name="Zhan W."/>
            <person name="Jiang J."/>
            <person name="Wang Q."/>
            <person name="Zhang B."/>
            <person name="Ji P."/>
            <person name="Sakyi L.B."/>
            <person name="Cui X."/>
            <person name="Yuan T."/>
            <person name="Jiang B."/>
            <person name="Yang W."/>
            <person name="Lam T.T.-Y."/>
            <person name="Chang Q."/>
            <person name="Ding S."/>
            <person name="Wang X."/>
            <person name="Zhu J."/>
            <person name="Ruan X."/>
            <person name="Zhao L."/>
            <person name="Wei J."/>
            <person name="Que T."/>
            <person name="Du C."/>
            <person name="Cheng J."/>
            <person name="Dai P."/>
            <person name="Han X."/>
            <person name="Huang E."/>
            <person name="Gao Y."/>
            <person name="Liu J."/>
            <person name="Shao H."/>
            <person name="Ye R."/>
            <person name="Li L."/>
            <person name="Wei W."/>
            <person name="Wang X."/>
            <person name="Wang C."/>
            <person name="Huo Q."/>
            <person name="Li W."/>
            <person name="Guo W."/>
            <person name="Chen H."/>
            <person name="Chen S."/>
            <person name="Zhou L."/>
            <person name="Zhou L."/>
            <person name="Ni X."/>
            <person name="Tian J."/>
            <person name="Zhou Y."/>
            <person name="Sheng Y."/>
            <person name="Liu T."/>
            <person name="Pan Y."/>
            <person name="Xia L."/>
            <person name="Li J."/>
            <person name="Zhao F."/>
            <person name="Cao W."/>
        </authorList>
    </citation>
    <scope>NUCLEOTIDE SEQUENCE</scope>
    <source>
        <strain evidence="2">Rsan-2018</strain>
        <tissue evidence="2">Larvae</tissue>
    </source>
</reference>
<name>A0A9D4PFN4_RHISA</name>
<dbReference type="VEuPathDB" id="VectorBase:RSAN_030936"/>
<dbReference type="Proteomes" id="UP000821837">
    <property type="component" value="Chromosome 8"/>
</dbReference>
<gene>
    <name evidence="2" type="ORF">HPB52_017453</name>
</gene>
<sequence>MALSDHLPVFLELLGPPLIPQPNWKKMFRAHLEVAGGSDLNDARRASAMISLLRKMPEMRKATRRPRGRLTLILRHSRFESNATSSQELPRESFLDYMTVLKENAVRCKLGLTYVERVRDQIIRDTTKLKSKRLAYPRGSPGPGVGLALSAVLFVMLTSFHYEARTHYGNGSVIEPYALKTTLRVLQLPEEHPARKLATYFLGVQSRLFLQTQPPRPKAINPTPFYRHVMGIYKHIAQLNLDTPFLECRNTELAQELLVNSGCEAKNPGFPCVLLTPSWLPGSIQDVVWRFGWSVLPTADRMYKWHYVRSEQCVHCHKHEDNKHALIACRVAKVFWSLVDKAYHPLGVERFVKRGRCPNGALARLVLAAGMFTLWENRGLAVKQAKAR</sequence>
<accession>A0A9D4PFN4</accession>
<organism evidence="2 3">
    <name type="scientific">Rhipicephalus sanguineus</name>
    <name type="common">Brown dog tick</name>
    <name type="synonym">Ixodes sanguineus</name>
    <dbReference type="NCBI Taxonomy" id="34632"/>
    <lineage>
        <taxon>Eukaryota</taxon>
        <taxon>Metazoa</taxon>
        <taxon>Ecdysozoa</taxon>
        <taxon>Arthropoda</taxon>
        <taxon>Chelicerata</taxon>
        <taxon>Arachnida</taxon>
        <taxon>Acari</taxon>
        <taxon>Parasitiformes</taxon>
        <taxon>Ixodida</taxon>
        <taxon>Ixodoidea</taxon>
        <taxon>Ixodidae</taxon>
        <taxon>Rhipicephalinae</taxon>
        <taxon>Rhipicephalus</taxon>
        <taxon>Rhipicephalus</taxon>
    </lineage>
</organism>
<keyword evidence="3" id="KW-1185">Reference proteome</keyword>
<evidence type="ECO:0000259" key="1">
    <source>
        <dbReference type="Pfam" id="PF13966"/>
    </source>
</evidence>
<dbReference type="InterPro" id="IPR026960">
    <property type="entry name" value="RVT-Znf"/>
</dbReference>
<reference evidence="2" key="1">
    <citation type="journal article" date="2020" name="Cell">
        <title>Large-Scale Comparative Analyses of Tick Genomes Elucidate Their Genetic Diversity and Vector Capacities.</title>
        <authorList>
            <consortium name="Tick Genome and Microbiome Consortium (TIGMIC)"/>
            <person name="Jia N."/>
            <person name="Wang J."/>
            <person name="Shi W."/>
            <person name="Du L."/>
            <person name="Sun Y."/>
            <person name="Zhan W."/>
            <person name="Jiang J.F."/>
            <person name="Wang Q."/>
            <person name="Zhang B."/>
            <person name="Ji P."/>
            <person name="Bell-Sakyi L."/>
            <person name="Cui X.M."/>
            <person name="Yuan T.T."/>
            <person name="Jiang B.G."/>
            <person name="Yang W.F."/>
            <person name="Lam T.T."/>
            <person name="Chang Q.C."/>
            <person name="Ding S.J."/>
            <person name="Wang X.J."/>
            <person name="Zhu J.G."/>
            <person name="Ruan X.D."/>
            <person name="Zhao L."/>
            <person name="Wei J.T."/>
            <person name="Ye R.Z."/>
            <person name="Que T.C."/>
            <person name="Du C.H."/>
            <person name="Zhou Y.H."/>
            <person name="Cheng J.X."/>
            <person name="Dai P.F."/>
            <person name="Guo W.B."/>
            <person name="Han X.H."/>
            <person name="Huang E.J."/>
            <person name="Li L.F."/>
            <person name="Wei W."/>
            <person name="Gao Y.C."/>
            <person name="Liu J.Z."/>
            <person name="Shao H.Z."/>
            <person name="Wang X."/>
            <person name="Wang C.C."/>
            <person name="Yang T.C."/>
            <person name="Huo Q.B."/>
            <person name="Li W."/>
            <person name="Chen H.Y."/>
            <person name="Chen S.E."/>
            <person name="Zhou L.G."/>
            <person name="Ni X.B."/>
            <person name="Tian J.H."/>
            <person name="Sheng Y."/>
            <person name="Liu T."/>
            <person name="Pan Y.S."/>
            <person name="Xia L.Y."/>
            <person name="Li J."/>
            <person name="Zhao F."/>
            <person name="Cao W.C."/>
        </authorList>
    </citation>
    <scope>NUCLEOTIDE SEQUENCE</scope>
    <source>
        <strain evidence="2">Rsan-2018</strain>
    </source>
</reference>
<evidence type="ECO:0000313" key="3">
    <source>
        <dbReference type="Proteomes" id="UP000821837"/>
    </source>
</evidence>